<accession>A0A4Q7V6M9</accession>
<reference evidence="1 2" key="1">
    <citation type="submission" date="2019-02" db="EMBL/GenBank/DDBJ databases">
        <title>Genomic Encyclopedia of Type Strains, Phase IV (KMG-IV): sequencing the most valuable type-strain genomes for metagenomic binning, comparative biology and taxonomic classification.</title>
        <authorList>
            <person name="Goeker M."/>
        </authorList>
    </citation>
    <scope>NUCLEOTIDE SEQUENCE [LARGE SCALE GENOMIC DNA]</scope>
    <source>
        <strain evidence="1 2">DSM 23814</strain>
    </source>
</reference>
<protein>
    <submittedName>
        <fullName evidence="1">Uncharacterized protein</fullName>
    </submittedName>
</protein>
<dbReference type="Proteomes" id="UP000293398">
    <property type="component" value="Unassembled WGS sequence"/>
</dbReference>
<sequence length="47" mass="5314">MQDRRPSTGIAHLDALQFCQDWIDFSKRHMLGALLCLAASTQKINDP</sequence>
<organism evidence="1 2">
    <name type="scientific">Advenella incenata</name>
    <dbReference type="NCBI Taxonomy" id="267800"/>
    <lineage>
        <taxon>Bacteria</taxon>
        <taxon>Pseudomonadati</taxon>
        <taxon>Pseudomonadota</taxon>
        <taxon>Betaproteobacteria</taxon>
        <taxon>Burkholderiales</taxon>
        <taxon>Alcaligenaceae</taxon>
    </lineage>
</organism>
<proteinExistence type="predicted"/>
<dbReference type="EMBL" id="SHKO01000004">
    <property type="protein sequence ID" value="RZT92266.1"/>
    <property type="molecule type" value="Genomic_DNA"/>
</dbReference>
<comment type="caution">
    <text evidence="1">The sequence shown here is derived from an EMBL/GenBank/DDBJ whole genome shotgun (WGS) entry which is preliminary data.</text>
</comment>
<name>A0A4Q7V6M9_9BURK</name>
<evidence type="ECO:0000313" key="1">
    <source>
        <dbReference type="EMBL" id="RZT92266.1"/>
    </source>
</evidence>
<dbReference type="AlphaFoldDB" id="A0A4Q7V6M9"/>
<gene>
    <name evidence="1" type="ORF">EV681_4178</name>
</gene>
<evidence type="ECO:0000313" key="2">
    <source>
        <dbReference type="Proteomes" id="UP000293398"/>
    </source>
</evidence>
<keyword evidence="2" id="KW-1185">Reference proteome</keyword>